<evidence type="ECO:0000313" key="4">
    <source>
        <dbReference type="EMBL" id="CAF0982879.1"/>
    </source>
</evidence>
<dbReference type="InterPro" id="IPR045860">
    <property type="entry name" value="Snake_toxin-like_sf"/>
</dbReference>
<dbReference type="Pfam" id="PF00087">
    <property type="entry name" value="Toxin_TOLIP"/>
    <property type="match status" value="1"/>
</dbReference>
<dbReference type="EMBL" id="CAJNOR010000691">
    <property type="protein sequence ID" value="CAF0982879.1"/>
    <property type="molecule type" value="Genomic_DNA"/>
</dbReference>
<organism evidence="3 6">
    <name type="scientific">Adineta ricciae</name>
    <name type="common">Rotifer</name>
    <dbReference type="NCBI Taxonomy" id="249248"/>
    <lineage>
        <taxon>Eukaryota</taxon>
        <taxon>Metazoa</taxon>
        <taxon>Spiralia</taxon>
        <taxon>Gnathifera</taxon>
        <taxon>Rotifera</taxon>
        <taxon>Eurotatoria</taxon>
        <taxon>Bdelloidea</taxon>
        <taxon>Adinetida</taxon>
        <taxon>Adinetidae</taxon>
        <taxon>Adineta</taxon>
    </lineage>
</organism>
<dbReference type="Proteomes" id="UP000663852">
    <property type="component" value="Unassembled WGS sequence"/>
</dbReference>
<feature type="signal peptide" evidence="1">
    <location>
        <begin position="1"/>
        <end position="21"/>
    </location>
</feature>
<comment type="caution">
    <text evidence="3">The sequence shown here is derived from an EMBL/GenBank/DDBJ whole genome shotgun (WGS) entry which is preliminary data.</text>
</comment>
<name>A0A813NAN6_ADIRI</name>
<dbReference type="Proteomes" id="UP000663828">
    <property type="component" value="Unassembled WGS sequence"/>
</dbReference>
<dbReference type="InterPro" id="IPR035076">
    <property type="entry name" value="Toxin/TOLIP"/>
</dbReference>
<dbReference type="EMBL" id="CAJNOJ010000003">
    <property type="protein sequence ID" value="CAF0732077.1"/>
    <property type="molecule type" value="Genomic_DNA"/>
</dbReference>
<proteinExistence type="predicted"/>
<sequence length="123" mass="13509">MHSKVILGFLINLLLFLEINAQPTSCVTCINCQDQYDGTDTNSTCASTTPNADSCQKMRIQLPGAVLIAKACSKNCKEQTIVAGVLRFDVTCCKTDNCNQGRRHSPGKFFLLIILVFLLANKH</sequence>
<keyword evidence="1" id="KW-0732">Signal</keyword>
<feature type="domain" description="Snake toxin/toxin-like" evidence="2">
    <location>
        <begin position="28"/>
        <end position="99"/>
    </location>
</feature>
<reference evidence="3" key="1">
    <citation type="submission" date="2021-02" db="EMBL/GenBank/DDBJ databases">
        <authorList>
            <person name="Nowell W R."/>
        </authorList>
    </citation>
    <scope>NUCLEOTIDE SEQUENCE</scope>
</reference>
<evidence type="ECO:0000313" key="5">
    <source>
        <dbReference type="Proteomes" id="UP000663828"/>
    </source>
</evidence>
<protein>
    <recommendedName>
        <fullName evidence="2">Snake toxin/toxin-like domain-containing protein</fullName>
    </recommendedName>
</protein>
<keyword evidence="5" id="KW-1185">Reference proteome</keyword>
<feature type="chain" id="PRO_5036409062" description="Snake toxin/toxin-like domain-containing protein" evidence="1">
    <location>
        <begin position="22"/>
        <end position="123"/>
    </location>
</feature>
<dbReference type="SUPFAM" id="SSF57302">
    <property type="entry name" value="Snake toxin-like"/>
    <property type="match status" value="1"/>
</dbReference>
<evidence type="ECO:0000313" key="6">
    <source>
        <dbReference type="Proteomes" id="UP000663852"/>
    </source>
</evidence>
<accession>A0A813NAN6</accession>
<evidence type="ECO:0000313" key="3">
    <source>
        <dbReference type="EMBL" id="CAF0732077.1"/>
    </source>
</evidence>
<evidence type="ECO:0000256" key="1">
    <source>
        <dbReference type="SAM" id="SignalP"/>
    </source>
</evidence>
<gene>
    <name evidence="3" type="ORF">EDS130_LOCUS1164</name>
    <name evidence="4" type="ORF">XAT740_LOCUS12278</name>
</gene>
<dbReference type="OrthoDB" id="10385680at2759"/>
<dbReference type="AlphaFoldDB" id="A0A813NAN6"/>
<evidence type="ECO:0000259" key="2">
    <source>
        <dbReference type="Pfam" id="PF00087"/>
    </source>
</evidence>